<evidence type="ECO:0000256" key="1">
    <source>
        <dbReference type="ARBA" id="ARBA00022723"/>
    </source>
</evidence>
<dbReference type="GO" id="GO:0003677">
    <property type="term" value="F:DNA binding"/>
    <property type="evidence" value="ECO:0007669"/>
    <property type="project" value="InterPro"/>
</dbReference>
<dbReference type="PANTHER" id="PTHR30313">
    <property type="entry name" value="DNA PRIMASE"/>
    <property type="match status" value="1"/>
</dbReference>
<dbReference type="PANTHER" id="PTHR30313:SF2">
    <property type="entry name" value="DNA PRIMASE"/>
    <property type="match status" value="1"/>
</dbReference>
<reference evidence="6" key="1">
    <citation type="journal article" date="2015" name="Nature">
        <title>Complex archaea that bridge the gap between prokaryotes and eukaryotes.</title>
        <authorList>
            <person name="Spang A."/>
            <person name="Saw J.H."/>
            <person name="Jorgensen S.L."/>
            <person name="Zaremba-Niedzwiedzka K."/>
            <person name="Martijn J."/>
            <person name="Lind A.E."/>
            <person name="van Eijk R."/>
            <person name="Schleper C."/>
            <person name="Guy L."/>
            <person name="Ettema T.J."/>
        </authorList>
    </citation>
    <scope>NUCLEOTIDE SEQUENCE</scope>
</reference>
<comment type="caution">
    <text evidence="6">The sequence shown here is derived from an EMBL/GenBank/DDBJ whole genome shotgun (WGS) entry which is preliminary data.</text>
</comment>
<protein>
    <recommendedName>
        <fullName evidence="5">Zinc finger CHC2-type domain-containing protein</fullName>
    </recommendedName>
</protein>
<sequence length="1141" mass="125775">MTSVAKKAESSEERRQAAFTAWHEFKEQVKDTYRIDSAIEDFSGTLLDGRPGGDRKGKCPFHNDTNPSMSVRASEGYFKCQTAGCEAKGDVFKFISEYLGVSFKQAVLLAAEKVGIDPPNGAADKRWSGANNTAAKPRSSFENQMNPAKLFESDLSPAFKGIRPPTAGAFFPVWHPGGGRTITPCVKKYKAEMVHVYRNMSRQPIMAVLRCLHREGGKYFMPIRIGTLPKDAPGFVVDDKENRRGWLVKGTSAGHRKPIYGIEGAMPWMKSGGTRILIVEGEKTCEATKRMIAGLNDADSWLTLSPMGGHNASLYADWTEFMTHMDQEKLDKLNFSVWPDADHIKTRPDGTEIDAQMLYVRDTIGAFVTAARKAGLDPTKATYSRALPGQTRENGWDLADAENEGWDGERVRLEIDERGAKMPIEKRFLDLEVDINDADDPAPFEDGPEAIDDLELSDHSDEDTGFSIVGDDAIPDDSFVPDDDEIDALLKLGEKAPAGTADAVPSEVAETYVIATKLLKEEGASSETAGIQDRAIEADDLIETDAEDVVADAGGEGDKDGHDDGLFTAKYAVMRNTNFRCLGYRDGTNYIMSLRSGQIFAINYAAMRKQALFSIAPIDFWAAHFTNIERGGKATIEWDNAISALIDVCYDCGYWDPTREAGQGARIDGGRVVFNSGDRLWIQKEPDGPGVVDIAANFNGDYQYTVGDSCRLPAFNNIFQAGDEEPLQLLELIKKINWREETSHLSIMALFGWLCIGPICGVLPWRPHLWLDGQRAAGKSWIIEKLIAPCLGDYAMSVKSNSTESGLRNMLHGRAFPLVFDEAEGEQDGDRNRMGSIMRLARHSSTPGDSVVAQGVPGGNGQKFFSIASTFLLASITPQIESSADKTRFARAKLGPGHNSAYFSREIEQPALNLLTPEFSSRMIARMVTRASSMINVQAMMVRGLTACGIERRLADVWGTFAAGAWLLLEDGIPEDHDAAMEWIEDTFKINAQMQEFAAEIGEDKDHSRLFRAIISHEVRCETLNLGVRNFTLGSVLDMAMKDDTDGDEVLDRTQASKRLADMGIRLGHKRELAKDGDEVDCVFIHKNSPRLTEILARTPYATSYVDVIQQAEDVKNGPPVRFGGLGIYRSVCVPIKHFGM</sequence>
<keyword evidence="3" id="KW-0862">Zinc</keyword>
<dbReference type="InterPro" id="IPR036977">
    <property type="entry name" value="DNA_primase_Znf_CHC2"/>
</dbReference>
<feature type="region of interest" description="Disordered" evidence="4">
    <location>
        <begin position="439"/>
        <end position="465"/>
    </location>
</feature>
<dbReference type="InterPro" id="IPR050219">
    <property type="entry name" value="DnaG_primase"/>
</dbReference>
<evidence type="ECO:0000259" key="5">
    <source>
        <dbReference type="SMART" id="SM00400"/>
    </source>
</evidence>
<feature type="compositionally biased region" description="Acidic residues" evidence="4">
    <location>
        <begin position="439"/>
        <end position="464"/>
    </location>
</feature>
<evidence type="ECO:0000256" key="2">
    <source>
        <dbReference type="ARBA" id="ARBA00022771"/>
    </source>
</evidence>
<keyword evidence="1" id="KW-0479">Metal-binding</keyword>
<gene>
    <name evidence="6" type="ORF">LCGC14_0112290</name>
</gene>
<dbReference type="GO" id="GO:0008270">
    <property type="term" value="F:zinc ion binding"/>
    <property type="evidence" value="ECO:0007669"/>
    <property type="project" value="UniProtKB-KW"/>
</dbReference>
<name>A0A0F9YBI6_9ZZZZ</name>
<feature type="region of interest" description="Disordered" evidence="4">
    <location>
        <begin position="46"/>
        <end position="66"/>
    </location>
</feature>
<dbReference type="SMART" id="SM00400">
    <property type="entry name" value="ZnF_CHCC"/>
    <property type="match status" value="1"/>
</dbReference>
<evidence type="ECO:0000256" key="4">
    <source>
        <dbReference type="SAM" id="MobiDB-lite"/>
    </source>
</evidence>
<dbReference type="Pfam" id="PF01807">
    <property type="entry name" value="Zn_ribbon_DnaG"/>
    <property type="match status" value="1"/>
</dbReference>
<keyword evidence="2" id="KW-0863">Zinc-finger</keyword>
<dbReference type="GO" id="GO:0003899">
    <property type="term" value="F:DNA-directed RNA polymerase activity"/>
    <property type="evidence" value="ECO:0007669"/>
    <property type="project" value="InterPro"/>
</dbReference>
<accession>A0A0F9YBI6</accession>
<dbReference type="Gene3D" id="3.90.580.10">
    <property type="entry name" value="Zinc finger, CHC2-type domain"/>
    <property type="match status" value="1"/>
</dbReference>
<dbReference type="SUPFAM" id="SSF57783">
    <property type="entry name" value="Zinc beta-ribbon"/>
    <property type="match status" value="1"/>
</dbReference>
<proteinExistence type="predicted"/>
<dbReference type="GO" id="GO:0006269">
    <property type="term" value="P:DNA replication, synthesis of primer"/>
    <property type="evidence" value="ECO:0007669"/>
    <property type="project" value="TreeGrafter"/>
</dbReference>
<dbReference type="EMBL" id="LAZR01000033">
    <property type="protein sequence ID" value="KKO01874.1"/>
    <property type="molecule type" value="Genomic_DNA"/>
</dbReference>
<evidence type="ECO:0000256" key="3">
    <source>
        <dbReference type="ARBA" id="ARBA00022833"/>
    </source>
</evidence>
<dbReference type="GO" id="GO:0005737">
    <property type="term" value="C:cytoplasm"/>
    <property type="evidence" value="ECO:0007669"/>
    <property type="project" value="TreeGrafter"/>
</dbReference>
<dbReference type="InterPro" id="IPR002694">
    <property type="entry name" value="Znf_CHC2"/>
</dbReference>
<feature type="domain" description="Zinc finger CHC2-type" evidence="5">
    <location>
        <begin position="55"/>
        <end position="111"/>
    </location>
</feature>
<organism evidence="6">
    <name type="scientific">marine sediment metagenome</name>
    <dbReference type="NCBI Taxonomy" id="412755"/>
    <lineage>
        <taxon>unclassified sequences</taxon>
        <taxon>metagenomes</taxon>
        <taxon>ecological metagenomes</taxon>
    </lineage>
</organism>
<evidence type="ECO:0000313" key="6">
    <source>
        <dbReference type="EMBL" id="KKO01874.1"/>
    </source>
</evidence>
<dbReference type="AlphaFoldDB" id="A0A0F9YBI6"/>